<reference evidence="1 2" key="1">
    <citation type="submission" date="2023-11" db="EMBL/GenBank/DDBJ databases">
        <title>Plant-associative lifestyle of Vibrio porteresiae and its evolutionary dynamics.</title>
        <authorList>
            <person name="Rameshkumar N."/>
            <person name="Kirti K."/>
        </authorList>
    </citation>
    <scope>NUCLEOTIDE SEQUENCE [LARGE SCALE GENOMIC DNA]</scope>
    <source>
        <strain evidence="1 2">MSSRF38</strain>
    </source>
</reference>
<protein>
    <submittedName>
        <fullName evidence="1">Uncharacterized protein</fullName>
    </submittedName>
</protein>
<organism evidence="1 2">
    <name type="scientific">Vibrio mangrovi</name>
    <dbReference type="NCBI Taxonomy" id="474394"/>
    <lineage>
        <taxon>Bacteria</taxon>
        <taxon>Pseudomonadati</taxon>
        <taxon>Pseudomonadota</taxon>
        <taxon>Gammaproteobacteria</taxon>
        <taxon>Vibrionales</taxon>
        <taxon>Vibrionaceae</taxon>
        <taxon>Vibrio</taxon>
    </lineage>
</organism>
<name>A0ABU4I7H5_9VIBR</name>
<proteinExistence type="predicted"/>
<gene>
    <name evidence="1" type="ORF">SBX37_11850</name>
</gene>
<comment type="caution">
    <text evidence="1">The sequence shown here is derived from an EMBL/GenBank/DDBJ whole genome shotgun (WGS) entry which is preliminary data.</text>
</comment>
<dbReference type="EMBL" id="JAWRCO010000001">
    <property type="protein sequence ID" value="MDW6003542.1"/>
    <property type="molecule type" value="Genomic_DNA"/>
</dbReference>
<accession>A0ABU4I7H5</accession>
<dbReference type="Proteomes" id="UP001283366">
    <property type="component" value="Unassembled WGS sequence"/>
</dbReference>
<evidence type="ECO:0000313" key="1">
    <source>
        <dbReference type="EMBL" id="MDW6003542.1"/>
    </source>
</evidence>
<sequence>MNSGENSRDGILAFHEQERIKATLIVCTEAEKDVFGNFWRHPKVTDARSPRLLKLTQLERIKPTRINLIKQIPHQYLNEKQLQKQISADML</sequence>
<keyword evidence="2" id="KW-1185">Reference proteome</keyword>
<evidence type="ECO:0000313" key="2">
    <source>
        <dbReference type="Proteomes" id="UP001283366"/>
    </source>
</evidence>
<dbReference type="RefSeq" id="WP_087479675.1">
    <property type="nucleotide sequence ID" value="NZ_AP024883.1"/>
</dbReference>